<dbReference type="EMBL" id="QJSX01000018">
    <property type="protein sequence ID" value="PYE50414.1"/>
    <property type="molecule type" value="Genomic_DNA"/>
</dbReference>
<reference evidence="3 4" key="1">
    <citation type="submission" date="2018-06" db="EMBL/GenBank/DDBJ databases">
        <title>Genomic Encyclopedia of Type Strains, Phase IV (KMG-IV): sequencing the most valuable type-strain genomes for metagenomic binning, comparative biology and taxonomic classification.</title>
        <authorList>
            <person name="Goeker M."/>
        </authorList>
    </citation>
    <scope>NUCLEOTIDE SEQUENCE [LARGE SCALE GENOMIC DNA]</scope>
    <source>
        <strain evidence="3 4">DSM 18048</strain>
    </source>
</reference>
<evidence type="ECO:0000313" key="4">
    <source>
        <dbReference type="Proteomes" id="UP000248326"/>
    </source>
</evidence>
<dbReference type="Pfam" id="PF13432">
    <property type="entry name" value="TPR_16"/>
    <property type="match status" value="2"/>
</dbReference>
<protein>
    <submittedName>
        <fullName evidence="3">Tetratricopeptide repeat protein</fullName>
    </submittedName>
</protein>
<organism evidence="3 4">
    <name type="scientific">Deinococcus yavapaiensis KR-236</name>
    <dbReference type="NCBI Taxonomy" id="694435"/>
    <lineage>
        <taxon>Bacteria</taxon>
        <taxon>Thermotogati</taxon>
        <taxon>Deinococcota</taxon>
        <taxon>Deinococci</taxon>
        <taxon>Deinococcales</taxon>
        <taxon>Deinococcaceae</taxon>
        <taxon>Deinococcus</taxon>
    </lineage>
</organism>
<dbReference type="SUPFAM" id="SSF48452">
    <property type="entry name" value="TPR-like"/>
    <property type="match status" value="1"/>
</dbReference>
<proteinExistence type="predicted"/>
<gene>
    <name evidence="3" type="ORF">DES52_11831</name>
</gene>
<dbReference type="Proteomes" id="UP000248326">
    <property type="component" value="Unassembled WGS sequence"/>
</dbReference>
<dbReference type="RefSeq" id="WP_110888373.1">
    <property type="nucleotide sequence ID" value="NZ_QJSX01000018.1"/>
</dbReference>
<sequence>MKRFTLTLLALTSSSLAASPPDLSWQAHSDARALPSEAALQQQLQRERARLCDAPRFDASKLTSDQLGAYQNMERLLAMLGPSSESRATFEQTFAKMTEAYAKTAPLTPPKVPATLAEALKDAAAWLEKRESAGLKAFSSSPDAKDAALASRAAESAALLGKPNAALAALLAAHRLQPQEPQHLVNLGGVLVTLGLPGDALTVLDAAAKLQQNTTGPLGWSNPAVLSTNRGLALTALRRFDQAETVLRRAIAAEPMLSEANAGLSVALTCQGKFAEAAKFARAGARRTPPKTTAQTQPQTPQEIEVTTGSADVLTRLPAAFTFDLSHGKEASLPNLKLPQTPAEAVALRSRYEKLQDELDDRATSLRNRMDELDMQLRDRKESAFTRARRNALWDAMLSIDQEPHMRALVEAKRKTQYDAPRLQQDFYNCEGGCVVDEISRRVRSQEEFLALCVPALESQNNKWRGAMHGHAENLGAYFKQGYKLLTGLAANASDPILHERASLYAELWATSLYSGYVGTAYGWASALTPHYQEWCLKSSASAAPVVANELVLPKADGCKDLLGASTFGFSLPLLSFKVSCESLSMTTASPGWLGAFGQLNHTFGTEDYTVTVGVQESIEAGSIVGIESKQGVYITWGADGITDAGAVVKTSVKVVVKGGGDSKASPGSEIKALSGKWSFIAKSSR</sequence>
<comment type="caution">
    <text evidence="3">The sequence shown here is derived from an EMBL/GenBank/DDBJ whole genome shotgun (WGS) entry which is preliminary data.</text>
</comment>
<evidence type="ECO:0000256" key="1">
    <source>
        <dbReference type="SAM" id="MobiDB-lite"/>
    </source>
</evidence>
<dbReference type="InterPro" id="IPR011990">
    <property type="entry name" value="TPR-like_helical_dom_sf"/>
</dbReference>
<keyword evidence="4" id="KW-1185">Reference proteome</keyword>
<dbReference type="Gene3D" id="1.25.40.10">
    <property type="entry name" value="Tetratricopeptide repeat domain"/>
    <property type="match status" value="1"/>
</dbReference>
<feature type="chain" id="PRO_5016374932" evidence="2">
    <location>
        <begin position="18"/>
        <end position="686"/>
    </location>
</feature>
<feature type="region of interest" description="Disordered" evidence="1">
    <location>
        <begin position="283"/>
        <end position="305"/>
    </location>
</feature>
<keyword evidence="2" id="KW-0732">Signal</keyword>
<accession>A0A318S1Q5</accession>
<evidence type="ECO:0000256" key="2">
    <source>
        <dbReference type="SAM" id="SignalP"/>
    </source>
</evidence>
<name>A0A318S1Q5_9DEIO</name>
<dbReference type="InterPro" id="IPR019734">
    <property type="entry name" value="TPR_rpt"/>
</dbReference>
<feature type="compositionally biased region" description="Low complexity" evidence="1">
    <location>
        <begin position="290"/>
        <end position="302"/>
    </location>
</feature>
<dbReference type="SMART" id="SM00028">
    <property type="entry name" value="TPR"/>
    <property type="match status" value="3"/>
</dbReference>
<feature type="signal peptide" evidence="2">
    <location>
        <begin position="1"/>
        <end position="17"/>
    </location>
</feature>
<dbReference type="AlphaFoldDB" id="A0A318S1Q5"/>
<evidence type="ECO:0000313" key="3">
    <source>
        <dbReference type="EMBL" id="PYE50414.1"/>
    </source>
</evidence>